<protein>
    <submittedName>
        <fullName evidence="4">PEP-CTERM sorting domain-containing protein</fullName>
    </submittedName>
</protein>
<dbReference type="Pfam" id="PF07589">
    <property type="entry name" value="PEP-CTERM"/>
    <property type="match status" value="1"/>
</dbReference>
<accession>A0AA41WY53</accession>
<feature type="chain" id="PRO_5041589211" evidence="1">
    <location>
        <begin position="25"/>
        <end position="301"/>
    </location>
</feature>
<dbReference type="AlphaFoldDB" id="A0AA41WY53"/>
<evidence type="ECO:0000313" key="4">
    <source>
        <dbReference type="EMBL" id="MCP3428510.1"/>
    </source>
</evidence>
<evidence type="ECO:0000313" key="3">
    <source>
        <dbReference type="EMBL" id="MCP3428509.1"/>
    </source>
</evidence>
<evidence type="ECO:0000313" key="5">
    <source>
        <dbReference type="Proteomes" id="UP001165413"/>
    </source>
</evidence>
<evidence type="ECO:0000256" key="1">
    <source>
        <dbReference type="SAM" id="SignalP"/>
    </source>
</evidence>
<dbReference type="InterPro" id="IPR013424">
    <property type="entry name" value="Ice-binding_C"/>
</dbReference>
<evidence type="ECO:0000259" key="2">
    <source>
        <dbReference type="Pfam" id="PF07589"/>
    </source>
</evidence>
<comment type="caution">
    <text evidence="4">The sequence shown here is derived from an EMBL/GenBank/DDBJ whole genome shotgun (WGS) entry which is preliminary data.</text>
</comment>
<proteinExistence type="predicted"/>
<sequence>MKTNKLALSIFAATTIAASSFATATDMYIDLGTNTYDDTFILPSGATVTGAAADADTKTDIFTEFGFSQLLATSVYDISSGPIGVGTTFYDTNKTADFLALGIPTSGLALDGSTTVSLAMPLPGQLDIDNLSPIASVNGEGFNNSWLLTVDYFFDGIITASGPQYTGGDFTVNFVDVLNSANNFVALAGDIVGSSFVGANLEITFEIDQAADNFLFTQDTNGNFVDVEDLVSNGGKPTITLDTNVNPPTPTTDQLLAIGTNAVRQTTLDGTFVVNVPEPSSIAIFGAGLLALAGLRRKAKK</sequence>
<organism evidence="4 5">
    <name type="scientific">Opacimonas viscosa</name>
    <dbReference type="NCBI Taxonomy" id="2961944"/>
    <lineage>
        <taxon>Bacteria</taxon>
        <taxon>Pseudomonadati</taxon>
        <taxon>Pseudomonadota</taxon>
        <taxon>Gammaproteobacteria</taxon>
        <taxon>Alteromonadales</taxon>
        <taxon>Alteromonadaceae</taxon>
        <taxon>Opacimonas</taxon>
    </lineage>
</organism>
<feature type="domain" description="Ice-binding protein C-terminal" evidence="2">
    <location>
        <begin position="276"/>
        <end position="298"/>
    </location>
</feature>
<gene>
    <name evidence="3" type="ORF">NLF92_06070</name>
    <name evidence="4" type="ORF">NLF92_06075</name>
</gene>
<feature type="signal peptide" evidence="1">
    <location>
        <begin position="1"/>
        <end position="24"/>
    </location>
</feature>
<dbReference type="EMBL" id="JANATA010000008">
    <property type="protein sequence ID" value="MCP3428510.1"/>
    <property type="molecule type" value="Genomic_DNA"/>
</dbReference>
<dbReference type="Proteomes" id="UP001165413">
    <property type="component" value="Unassembled WGS sequence"/>
</dbReference>
<reference evidence="4" key="1">
    <citation type="submission" date="2022-07" db="EMBL/GenBank/DDBJ databases">
        <title>Characterization of the Novel Bacterium Alteromonas immobilis LMIT006 and Alteromonas gregis LMIT007.</title>
        <authorList>
            <person name="Lin X."/>
        </authorList>
    </citation>
    <scope>NUCLEOTIDE SEQUENCE</scope>
    <source>
        <strain evidence="4">LMIT007</strain>
    </source>
</reference>
<dbReference type="RefSeq" id="WP_254099848.1">
    <property type="nucleotide sequence ID" value="NZ_JANATA010000008.1"/>
</dbReference>
<dbReference type="NCBIfam" id="TIGR02595">
    <property type="entry name" value="PEP_CTERM"/>
    <property type="match status" value="1"/>
</dbReference>
<keyword evidence="1" id="KW-0732">Signal</keyword>
<name>A0AA41WY53_9ALTE</name>
<dbReference type="EMBL" id="JANATA010000008">
    <property type="protein sequence ID" value="MCP3428509.1"/>
    <property type="molecule type" value="Genomic_DNA"/>
</dbReference>
<keyword evidence="5" id="KW-1185">Reference proteome</keyword>